<dbReference type="EMBL" id="KV426465">
    <property type="protein sequence ID" value="KZV80602.1"/>
    <property type="molecule type" value="Genomic_DNA"/>
</dbReference>
<feature type="repeat" description="WD" evidence="3">
    <location>
        <begin position="255"/>
        <end position="293"/>
    </location>
</feature>
<dbReference type="PROSITE" id="PS50082">
    <property type="entry name" value="WD_REPEATS_2"/>
    <property type="match status" value="5"/>
</dbReference>
<dbReference type="PANTHER" id="PTHR19848:SF8">
    <property type="entry name" value="F-BOX AND WD REPEAT DOMAIN CONTAINING 7"/>
    <property type="match status" value="1"/>
</dbReference>
<dbReference type="PROSITE" id="PS50231">
    <property type="entry name" value="RICIN_B_LECTIN"/>
    <property type="match status" value="1"/>
</dbReference>
<proteinExistence type="predicted"/>
<keyword evidence="1 3" id="KW-0853">WD repeat</keyword>
<accession>A0A165BGL7</accession>
<organism evidence="4 5">
    <name type="scientific">Exidia glandulosa HHB12029</name>
    <dbReference type="NCBI Taxonomy" id="1314781"/>
    <lineage>
        <taxon>Eukaryota</taxon>
        <taxon>Fungi</taxon>
        <taxon>Dikarya</taxon>
        <taxon>Basidiomycota</taxon>
        <taxon>Agaricomycotina</taxon>
        <taxon>Agaricomycetes</taxon>
        <taxon>Auriculariales</taxon>
        <taxon>Exidiaceae</taxon>
        <taxon>Exidia</taxon>
    </lineage>
</organism>
<feature type="non-terminal residue" evidence="4">
    <location>
        <position position="293"/>
    </location>
</feature>
<feature type="repeat" description="WD" evidence="3">
    <location>
        <begin position="78"/>
        <end position="113"/>
    </location>
</feature>
<dbReference type="SUPFAM" id="SSF50978">
    <property type="entry name" value="WD40 repeat-like"/>
    <property type="match status" value="1"/>
</dbReference>
<dbReference type="AlphaFoldDB" id="A0A165BGL7"/>
<dbReference type="InterPro" id="IPR001680">
    <property type="entry name" value="WD40_rpt"/>
</dbReference>
<dbReference type="InterPro" id="IPR019775">
    <property type="entry name" value="WD40_repeat_CS"/>
</dbReference>
<evidence type="ECO:0000313" key="5">
    <source>
        <dbReference type="Proteomes" id="UP000077266"/>
    </source>
</evidence>
<dbReference type="OrthoDB" id="2754813at2759"/>
<dbReference type="Pfam" id="PF00400">
    <property type="entry name" value="WD40"/>
    <property type="match status" value="6"/>
</dbReference>
<dbReference type="Proteomes" id="UP000077266">
    <property type="component" value="Unassembled WGS sequence"/>
</dbReference>
<dbReference type="PROSITE" id="PS00678">
    <property type="entry name" value="WD_REPEATS_1"/>
    <property type="match status" value="3"/>
</dbReference>
<dbReference type="PRINTS" id="PR00320">
    <property type="entry name" value="GPROTEINBRPT"/>
</dbReference>
<dbReference type="InterPro" id="IPR020472">
    <property type="entry name" value="WD40_PAC1"/>
</dbReference>
<feature type="repeat" description="WD" evidence="3">
    <location>
        <begin position="213"/>
        <end position="254"/>
    </location>
</feature>
<feature type="repeat" description="WD" evidence="3">
    <location>
        <begin position="170"/>
        <end position="197"/>
    </location>
</feature>
<dbReference type="Gene3D" id="2.130.10.10">
    <property type="entry name" value="YVTN repeat-like/Quinoprotein amine dehydrogenase"/>
    <property type="match status" value="3"/>
</dbReference>
<dbReference type="PROSITE" id="PS50294">
    <property type="entry name" value="WD_REPEATS_REGION"/>
    <property type="match status" value="5"/>
</dbReference>
<protein>
    <submittedName>
        <fullName evidence="4">WD40 repeat-like protein</fullName>
    </submittedName>
</protein>
<dbReference type="STRING" id="1314781.A0A165BGL7"/>
<keyword evidence="5" id="KW-1185">Reference proteome</keyword>
<evidence type="ECO:0000313" key="4">
    <source>
        <dbReference type="EMBL" id="KZV80602.1"/>
    </source>
</evidence>
<evidence type="ECO:0000256" key="1">
    <source>
        <dbReference type="ARBA" id="ARBA00022574"/>
    </source>
</evidence>
<dbReference type="PANTHER" id="PTHR19848">
    <property type="entry name" value="WD40 REPEAT PROTEIN"/>
    <property type="match status" value="1"/>
</dbReference>
<gene>
    <name evidence="4" type="ORF">EXIGLDRAFT_563568</name>
</gene>
<feature type="non-terminal residue" evidence="4">
    <location>
        <position position="1"/>
    </location>
</feature>
<feature type="repeat" description="WD" evidence="3">
    <location>
        <begin position="120"/>
        <end position="161"/>
    </location>
</feature>
<reference evidence="4 5" key="1">
    <citation type="journal article" date="2016" name="Mol. Biol. Evol.">
        <title>Comparative Genomics of Early-Diverging Mushroom-Forming Fungi Provides Insights into the Origins of Lignocellulose Decay Capabilities.</title>
        <authorList>
            <person name="Nagy L.G."/>
            <person name="Riley R."/>
            <person name="Tritt A."/>
            <person name="Adam C."/>
            <person name="Daum C."/>
            <person name="Floudas D."/>
            <person name="Sun H."/>
            <person name="Yadav J.S."/>
            <person name="Pangilinan J."/>
            <person name="Larsson K.H."/>
            <person name="Matsuura K."/>
            <person name="Barry K."/>
            <person name="Labutti K."/>
            <person name="Kuo R."/>
            <person name="Ohm R.A."/>
            <person name="Bhattacharya S.S."/>
            <person name="Shirouzu T."/>
            <person name="Yoshinaga Y."/>
            <person name="Martin F.M."/>
            <person name="Grigoriev I.V."/>
            <person name="Hibbett D.S."/>
        </authorList>
    </citation>
    <scope>NUCLEOTIDE SEQUENCE [LARGE SCALE GENOMIC DNA]</scope>
    <source>
        <strain evidence="4 5">HHB12029</strain>
    </source>
</reference>
<keyword evidence="2" id="KW-0677">Repeat</keyword>
<name>A0A165BGL7_EXIGL</name>
<dbReference type="InterPro" id="IPR036322">
    <property type="entry name" value="WD40_repeat_dom_sf"/>
</dbReference>
<dbReference type="InterPro" id="IPR015943">
    <property type="entry name" value="WD40/YVTN_repeat-like_dom_sf"/>
</dbReference>
<evidence type="ECO:0000256" key="3">
    <source>
        <dbReference type="PROSITE-ProRule" id="PRU00221"/>
    </source>
</evidence>
<dbReference type="InParanoid" id="A0A165BGL7"/>
<dbReference type="SMART" id="SM00320">
    <property type="entry name" value="WD40"/>
    <property type="match status" value="6"/>
</dbReference>
<dbReference type="CDD" id="cd00200">
    <property type="entry name" value="WD40"/>
    <property type="match status" value="1"/>
</dbReference>
<sequence>IAIAPFPKPTKFIVASDEKTLRICDFESGTISRFVDELASRIWSVTVSPEEELIASGHSDRTIRFFHAKSGAILDPPIVDHTDYVRCVVFAPKAPILASSSDDGTVRLWDTKTRLQKGSSMLHDDWVRHVAFSPNEDIVASACDDSYVYLWDVETNDLVATSASHGGSMVWAVSFSPNGLYLASGATDSSVRLWRLSRSGIGNLLDVRLVRRLAGHGDVIRSVAFSRDSKRLCSTSDDGTARIWEIPSGAVVRVLRGHDSTVNGALYSYEQTAQVDRARIVTCSSDGTVRRWD</sequence>
<evidence type="ECO:0000256" key="2">
    <source>
        <dbReference type="ARBA" id="ARBA00022737"/>
    </source>
</evidence>